<dbReference type="Pfam" id="PF00196">
    <property type="entry name" value="GerE"/>
    <property type="match status" value="1"/>
</dbReference>
<comment type="caution">
    <text evidence="3">The sequence shown here is derived from an EMBL/GenBank/DDBJ whole genome shotgun (WGS) entry which is preliminary data.</text>
</comment>
<dbReference type="InterPro" id="IPR016032">
    <property type="entry name" value="Sig_transdc_resp-reg_C-effctor"/>
</dbReference>
<dbReference type="InterPro" id="IPR036388">
    <property type="entry name" value="WH-like_DNA-bd_sf"/>
</dbReference>
<dbReference type="InterPro" id="IPR000792">
    <property type="entry name" value="Tscrpt_reg_LuxR_C"/>
</dbReference>
<dbReference type="EMBL" id="BAAAQD010000023">
    <property type="protein sequence ID" value="GAA1554012.1"/>
    <property type="molecule type" value="Genomic_DNA"/>
</dbReference>
<protein>
    <recommendedName>
        <fullName evidence="2">HTH luxR-type domain-containing protein</fullName>
    </recommendedName>
</protein>
<sequence>MTTGPGVSAAVERWPLVGRADIARRAVELLRRSSAVVVTGEAGLGKSRLARVVLDRCGTGGALVARTAATASPVAPPAVAALLTDAGAGSSLAEAPSVAAAARALRALAGGRPTVLSVDDADRLTPADAALVHELAERTGAGLLLTARPDAGASPPWWQRRPVVELPLRPLPLRATAALLTGALGGPVDGMTVRGLWRAARGNPLVLRRLVGVGLTCGRLVAVRDVWSWRGAVGDPRRWLDLTAVDAEPLPDGGSEVLEYLAVAGPLPEAVLRAVVAGPALDALVSAGRVVRTTGAAGTVLRPAHPLQVEGVLPSVGSLRRRRLFRDLVRAADPAGGDRPRGPLQAWWRLEAAEPVPPATLLAAAGDALGTGRPALAARLARHVPGRDGALLHAEALVALGRAGEAERILCQLCLDRPDDPRAAATRVLNLFWGLSRTDEAAAEVERARQHVPRPDGSVELTIAAQAVALFTGGAGAPVDARGGGPLIRDVAEALGTYLLTFRGQPGQVCVERDPEPAPAVWTAVRMSTRACQAYALVLTGRLREGLALARRHYAGALRRSCVEEAAVAAHAVGVAEWWSGQPARALPALREAYALADERTPFPVRVFIAGQYAVCLAALGEADRAGRILAAIDDRVAPGSTLCDRVELDRVLVLAYGGRHAHAADRADRLAERYLAAGRLTTGVECAYLHVRLAPARSAAVRRLRDAAARCDSPLFDLFAEHAEALLRGRAAPLLRVADRFDALGYHGFALEAAAAAAHGPAAPAAANRARQRAAERCAGHAPPWLPSPTASARLTAREREVCALAAAGLRNGEIAQRLGISVRTVGNLLQLSYTKLAIGSRRHLAERLALAPLAAGGG</sequence>
<dbReference type="SUPFAM" id="SSF46894">
    <property type="entry name" value="C-terminal effector domain of the bipartite response regulators"/>
    <property type="match status" value="1"/>
</dbReference>
<keyword evidence="1" id="KW-0238">DNA-binding</keyword>
<dbReference type="InterPro" id="IPR049945">
    <property type="entry name" value="AAA_22"/>
</dbReference>
<keyword evidence="4" id="KW-1185">Reference proteome</keyword>
<dbReference type="PRINTS" id="PR00038">
    <property type="entry name" value="HTHLUXR"/>
</dbReference>
<dbReference type="Gene3D" id="3.40.50.300">
    <property type="entry name" value="P-loop containing nucleotide triphosphate hydrolases"/>
    <property type="match status" value="1"/>
</dbReference>
<dbReference type="PANTHER" id="PTHR43214">
    <property type="entry name" value="TWO-COMPONENT RESPONSE REGULATOR"/>
    <property type="match status" value="1"/>
</dbReference>
<evidence type="ECO:0000256" key="1">
    <source>
        <dbReference type="ARBA" id="ARBA00023125"/>
    </source>
</evidence>
<dbReference type="InterPro" id="IPR039420">
    <property type="entry name" value="WalR-like"/>
</dbReference>
<gene>
    <name evidence="3" type="ORF">GCM10009827_088480</name>
</gene>
<evidence type="ECO:0000259" key="2">
    <source>
        <dbReference type="PROSITE" id="PS50043"/>
    </source>
</evidence>
<dbReference type="PROSITE" id="PS50043">
    <property type="entry name" value="HTH_LUXR_2"/>
    <property type="match status" value="1"/>
</dbReference>
<evidence type="ECO:0000313" key="3">
    <source>
        <dbReference type="EMBL" id="GAA1554012.1"/>
    </source>
</evidence>
<evidence type="ECO:0000313" key="4">
    <source>
        <dbReference type="Proteomes" id="UP001501470"/>
    </source>
</evidence>
<organism evidence="3 4">
    <name type="scientific">Dactylosporangium maewongense</name>
    <dbReference type="NCBI Taxonomy" id="634393"/>
    <lineage>
        <taxon>Bacteria</taxon>
        <taxon>Bacillati</taxon>
        <taxon>Actinomycetota</taxon>
        <taxon>Actinomycetes</taxon>
        <taxon>Micromonosporales</taxon>
        <taxon>Micromonosporaceae</taxon>
        <taxon>Dactylosporangium</taxon>
    </lineage>
</organism>
<dbReference type="Pfam" id="PF13401">
    <property type="entry name" value="AAA_22"/>
    <property type="match status" value="1"/>
</dbReference>
<proteinExistence type="predicted"/>
<dbReference type="SMART" id="SM00421">
    <property type="entry name" value="HTH_LUXR"/>
    <property type="match status" value="1"/>
</dbReference>
<dbReference type="CDD" id="cd06170">
    <property type="entry name" value="LuxR_C_like"/>
    <property type="match status" value="1"/>
</dbReference>
<dbReference type="Proteomes" id="UP001501470">
    <property type="component" value="Unassembled WGS sequence"/>
</dbReference>
<dbReference type="Gene3D" id="1.10.10.10">
    <property type="entry name" value="Winged helix-like DNA-binding domain superfamily/Winged helix DNA-binding domain"/>
    <property type="match status" value="1"/>
</dbReference>
<dbReference type="InterPro" id="IPR027417">
    <property type="entry name" value="P-loop_NTPase"/>
</dbReference>
<accession>A0ABP4N1A5</accession>
<reference evidence="4" key="1">
    <citation type="journal article" date="2019" name="Int. J. Syst. Evol. Microbiol.">
        <title>The Global Catalogue of Microorganisms (GCM) 10K type strain sequencing project: providing services to taxonomists for standard genome sequencing and annotation.</title>
        <authorList>
            <consortium name="The Broad Institute Genomics Platform"/>
            <consortium name="The Broad Institute Genome Sequencing Center for Infectious Disease"/>
            <person name="Wu L."/>
            <person name="Ma J."/>
        </authorList>
    </citation>
    <scope>NUCLEOTIDE SEQUENCE [LARGE SCALE GENOMIC DNA]</scope>
    <source>
        <strain evidence="4">JCM 15933</strain>
    </source>
</reference>
<dbReference type="SUPFAM" id="SSF52540">
    <property type="entry name" value="P-loop containing nucleoside triphosphate hydrolases"/>
    <property type="match status" value="1"/>
</dbReference>
<dbReference type="RefSeq" id="WP_344510125.1">
    <property type="nucleotide sequence ID" value="NZ_BAAAQD010000023.1"/>
</dbReference>
<feature type="domain" description="HTH luxR-type" evidence="2">
    <location>
        <begin position="789"/>
        <end position="855"/>
    </location>
</feature>
<name>A0ABP4N1A5_9ACTN</name>